<comment type="caution">
    <text evidence="1">The sequence shown here is derived from an EMBL/GenBank/DDBJ whole genome shotgun (WGS) entry which is preliminary data.</text>
</comment>
<dbReference type="EMBL" id="LRPN01000182">
    <property type="protein sequence ID" value="KWZ76976.1"/>
    <property type="molecule type" value="Genomic_DNA"/>
</dbReference>
<protein>
    <submittedName>
        <fullName evidence="1">Uncharacterized protein</fullName>
    </submittedName>
</protein>
<evidence type="ECO:0000313" key="1">
    <source>
        <dbReference type="EMBL" id="KWZ76976.1"/>
    </source>
</evidence>
<dbReference type="Proteomes" id="UP000070376">
    <property type="component" value="Unassembled WGS sequence"/>
</dbReference>
<sequence length="53" mass="6561">MNKIHYGNNRRFFSPLPVHWLSCYNDTYKYRKETGLRHRGHPDHKFYFSQICT</sequence>
<gene>
    <name evidence="1" type="ORF">HMPREF3213_03530</name>
</gene>
<accession>A0A133KBM9</accession>
<dbReference type="PATRIC" id="fig|1398.22.peg.3537"/>
<dbReference type="AlphaFoldDB" id="A0A133KBM9"/>
<organism evidence="1 2">
    <name type="scientific">Heyndrickxia coagulans</name>
    <name type="common">Weizmannia coagulans</name>
    <dbReference type="NCBI Taxonomy" id="1398"/>
    <lineage>
        <taxon>Bacteria</taxon>
        <taxon>Bacillati</taxon>
        <taxon>Bacillota</taxon>
        <taxon>Bacilli</taxon>
        <taxon>Bacillales</taxon>
        <taxon>Bacillaceae</taxon>
        <taxon>Heyndrickxia</taxon>
    </lineage>
</organism>
<proteinExistence type="predicted"/>
<evidence type="ECO:0000313" key="2">
    <source>
        <dbReference type="Proteomes" id="UP000070376"/>
    </source>
</evidence>
<reference evidence="2" key="1">
    <citation type="submission" date="2016-01" db="EMBL/GenBank/DDBJ databases">
        <authorList>
            <person name="Mitreva M."/>
            <person name="Pepin K.H."/>
            <person name="Mihindukulasuriya K.A."/>
            <person name="Fulton R."/>
            <person name="Fronick C."/>
            <person name="O'Laughlin M."/>
            <person name="Miner T."/>
            <person name="Herter B."/>
            <person name="Rosa B.A."/>
            <person name="Cordes M."/>
            <person name="Tomlinson C."/>
            <person name="Wollam A."/>
            <person name="Palsikar V.B."/>
            <person name="Mardis E.R."/>
            <person name="Wilson R.K."/>
        </authorList>
    </citation>
    <scope>NUCLEOTIDE SEQUENCE [LARGE SCALE GENOMIC DNA]</scope>
    <source>
        <strain evidence="2">GED7749B</strain>
    </source>
</reference>
<name>A0A133KBM9_HEYCO</name>